<name>A0A0M0C0H8_9ARCH</name>
<dbReference type="SUPFAM" id="SSF46785">
    <property type="entry name" value="Winged helix' DNA-binding domain"/>
    <property type="match status" value="1"/>
</dbReference>
<comment type="caution">
    <text evidence="2">The sequence shown here is derived from an EMBL/GenBank/DDBJ whole genome shotgun (WGS) entry which is preliminary data.</text>
</comment>
<evidence type="ECO:0000313" key="3">
    <source>
        <dbReference type="Proteomes" id="UP000037237"/>
    </source>
</evidence>
<accession>A0A0M0C0H8</accession>
<dbReference type="InterPro" id="IPR036388">
    <property type="entry name" value="WH-like_DNA-bd_sf"/>
</dbReference>
<protein>
    <recommendedName>
        <fullName evidence="1">ArnR1-like winged helix-turn-helix domain-containing protein</fullName>
    </recommendedName>
</protein>
<dbReference type="AlphaFoldDB" id="A0A0M0C0H8"/>
<gene>
    <name evidence="2" type="ORF">AC477_00535</name>
</gene>
<sequence>MRRSKMEMHLDILKILAQKGPLKLTHIMYKANVNCSVLKEYLDFLIQQELIAEKILKKERIVYELTEKGLTVIKYFRELQTMLPIDEEDKQRIPAILY</sequence>
<evidence type="ECO:0000259" key="1">
    <source>
        <dbReference type="Pfam" id="PF14947"/>
    </source>
</evidence>
<dbReference type="InterPro" id="IPR038723">
    <property type="entry name" value="ArnR1-like_HTH"/>
</dbReference>
<dbReference type="Pfam" id="PF14947">
    <property type="entry name" value="HTH_45"/>
    <property type="match status" value="1"/>
</dbReference>
<feature type="domain" description="ArnR1-like winged helix-turn-helix" evidence="1">
    <location>
        <begin position="2"/>
        <end position="82"/>
    </location>
</feature>
<dbReference type="InterPro" id="IPR036390">
    <property type="entry name" value="WH_DNA-bd_sf"/>
</dbReference>
<dbReference type="Proteomes" id="UP000037237">
    <property type="component" value="Unassembled WGS sequence"/>
</dbReference>
<reference evidence="2 3" key="1">
    <citation type="submission" date="2015-06" db="EMBL/GenBank/DDBJ databases">
        <title>New insights into the roles of widespread benthic archaea in carbon and nitrogen cycling.</title>
        <authorList>
            <person name="Lazar C.S."/>
            <person name="Baker B.J."/>
            <person name="Seitz K.W."/>
            <person name="Hyde A.S."/>
            <person name="Dick G.J."/>
            <person name="Hinrichs K.-U."/>
            <person name="Teske A.P."/>
        </authorList>
    </citation>
    <scope>NUCLEOTIDE SEQUENCE [LARGE SCALE GENOMIC DNA]</scope>
    <source>
        <strain evidence="2">SG8-32-1</strain>
    </source>
</reference>
<organism evidence="2 3">
    <name type="scientific">miscellaneous Crenarchaeota group-1 archaeon SG8-32-1</name>
    <dbReference type="NCBI Taxonomy" id="1685124"/>
    <lineage>
        <taxon>Archaea</taxon>
        <taxon>Candidatus Bathyarchaeota</taxon>
        <taxon>MCG-1</taxon>
    </lineage>
</organism>
<proteinExistence type="predicted"/>
<evidence type="ECO:0000313" key="2">
    <source>
        <dbReference type="EMBL" id="KON34337.1"/>
    </source>
</evidence>
<dbReference type="EMBL" id="LFWU01000009">
    <property type="protein sequence ID" value="KON34337.1"/>
    <property type="molecule type" value="Genomic_DNA"/>
</dbReference>
<dbReference type="Gene3D" id="1.10.10.10">
    <property type="entry name" value="Winged helix-like DNA-binding domain superfamily/Winged helix DNA-binding domain"/>
    <property type="match status" value="1"/>
</dbReference>